<feature type="coiled-coil region" evidence="1">
    <location>
        <begin position="340"/>
        <end position="367"/>
    </location>
</feature>
<feature type="coiled-coil region" evidence="1">
    <location>
        <begin position="136"/>
        <end position="278"/>
    </location>
</feature>
<dbReference type="WBParaSite" id="Csp11.Scaffold598.g5336.t1">
    <property type="protein sequence ID" value="Csp11.Scaffold598.g5336.t1"/>
    <property type="gene ID" value="Csp11.Scaffold598.g5336"/>
</dbReference>
<dbReference type="STRING" id="1561998.A0A1I7TF50"/>
<feature type="region of interest" description="Disordered" evidence="2">
    <location>
        <begin position="615"/>
        <end position="666"/>
    </location>
</feature>
<accession>A0A1I7TF50</accession>
<evidence type="ECO:0000256" key="1">
    <source>
        <dbReference type="SAM" id="Coils"/>
    </source>
</evidence>
<reference evidence="4" key="1">
    <citation type="submission" date="2016-11" db="UniProtKB">
        <authorList>
            <consortium name="WormBaseParasite"/>
        </authorList>
    </citation>
    <scope>IDENTIFICATION</scope>
</reference>
<dbReference type="AlphaFoldDB" id="A0A1I7TF50"/>
<sequence length="666" mass="77945">MEDLDKVLERSDMLDLQQIGEMLDRLNVAEAQREEVLRSIPVDELQAKLVATENEVLVLEKTNKELLASLTTTRTQLSKIVRDRNLKIKEIEQLEEALERMEINRHAEQQNSHLTASMQILLDELNDQATRWGVEKREMAEREAALRAENESLKAQKEDISNHAKNSERMYLDRLREMTARRTGDNSFLAETDELNRKLKDALDAIEEIEAANVGLSDQLEDAHGKLARIEKLPCELEPCLRKRVDLEYEMDSLRGEIRDLEQIREDLEVQVYQLQEKNTQQTIQFSNEKAKFCHDMERVEEKWNGEVCRLNSLVQGLRLRIAQLESQLVAQISKTADTVGKQDATLKEWDDECADLEDELYNLIGKRKTEAKRMRTLARKNTWLTKSLRRLAEQRRGELKAKSVEIAKLTSLCDLHRMEKTHWMAELRKEVNAWKSETTDRKELEKQVAELRSRIADVEKENIELEEKVESVTIMWRDECDLYERNLEKLRENNKSDVDELRAEKRWMVKEAEERLAKIRQEAGEVQKASEALAKQEMETMRQVMEMEKNETVIAMERKLKVVTEKASREKRDLDATIAHWQNELRNCAESHAVDCAVWLSEIKQLREQNERLKENLGVEELDDAGSLDESEDPEESDDGDKVEEEEEEDKKSENWEMVEDEEEM</sequence>
<feature type="coiled-coil region" evidence="1">
    <location>
        <begin position="435"/>
        <end position="540"/>
    </location>
</feature>
<feature type="compositionally biased region" description="Acidic residues" evidence="2">
    <location>
        <begin position="619"/>
        <end position="650"/>
    </location>
</feature>
<keyword evidence="3" id="KW-1185">Reference proteome</keyword>
<keyword evidence="1" id="KW-0175">Coiled coil</keyword>
<name>A0A1I7TF50_9PELO</name>
<evidence type="ECO:0000256" key="2">
    <source>
        <dbReference type="SAM" id="MobiDB-lite"/>
    </source>
</evidence>
<evidence type="ECO:0000313" key="3">
    <source>
        <dbReference type="Proteomes" id="UP000095282"/>
    </source>
</evidence>
<dbReference type="eggNOG" id="ENOG502QWGN">
    <property type="taxonomic scope" value="Eukaryota"/>
</dbReference>
<proteinExistence type="predicted"/>
<evidence type="ECO:0000313" key="4">
    <source>
        <dbReference type="WBParaSite" id="Csp11.Scaffold598.g5336.t1"/>
    </source>
</evidence>
<feature type="coiled-coil region" evidence="1">
    <location>
        <begin position="42"/>
        <end position="111"/>
    </location>
</feature>
<protein>
    <submittedName>
        <fullName evidence="4">CEP209_CC5 domain-containing protein</fullName>
    </submittedName>
</protein>
<dbReference type="Proteomes" id="UP000095282">
    <property type="component" value="Unplaced"/>
</dbReference>
<organism evidence="3 4">
    <name type="scientific">Caenorhabditis tropicalis</name>
    <dbReference type="NCBI Taxonomy" id="1561998"/>
    <lineage>
        <taxon>Eukaryota</taxon>
        <taxon>Metazoa</taxon>
        <taxon>Ecdysozoa</taxon>
        <taxon>Nematoda</taxon>
        <taxon>Chromadorea</taxon>
        <taxon>Rhabditida</taxon>
        <taxon>Rhabditina</taxon>
        <taxon>Rhabditomorpha</taxon>
        <taxon>Rhabditoidea</taxon>
        <taxon>Rhabditidae</taxon>
        <taxon>Peloderinae</taxon>
        <taxon>Caenorhabditis</taxon>
    </lineage>
</organism>